<dbReference type="Pfam" id="PF13365">
    <property type="entry name" value="Trypsin_2"/>
    <property type="match status" value="1"/>
</dbReference>
<feature type="signal peptide" evidence="4">
    <location>
        <begin position="1"/>
        <end position="21"/>
    </location>
</feature>
<dbReference type="SUPFAM" id="SSF50494">
    <property type="entry name" value="Trypsin-like serine proteases"/>
    <property type="match status" value="1"/>
</dbReference>
<keyword evidence="2" id="KW-0645">Protease</keyword>
<accession>A0A1G2CYD5</accession>
<dbReference type="PROSITE" id="PS51257">
    <property type="entry name" value="PROKAR_LIPOPROTEIN"/>
    <property type="match status" value="1"/>
</dbReference>
<reference evidence="5 6" key="1">
    <citation type="journal article" date="2016" name="Nat. Commun.">
        <title>Thousands of microbial genomes shed light on interconnected biogeochemical processes in an aquifer system.</title>
        <authorList>
            <person name="Anantharaman K."/>
            <person name="Brown C.T."/>
            <person name="Hug L.A."/>
            <person name="Sharon I."/>
            <person name="Castelle C.J."/>
            <person name="Probst A.J."/>
            <person name="Thomas B.C."/>
            <person name="Singh A."/>
            <person name="Wilkins M.J."/>
            <person name="Karaoz U."/>
            <person name="Brodie E.L."/>
            <person name="Williams K.H."/>
            <person name="Hubbard S.S."/>
            <person name="Banfield J.F."/>
        </authorList>
    </citation>
    <scope>NUCLEOTIDE SEQUENCE [LARGE SCALE GENOMIC DNA]</scope>
</reference>
<dbReference type="PANTHER" id="PTHR43343">
    <property type="entry name" value="PEPTIDASE S12"/>
    <property type="match status" value="1"/>
</dbReference>
<dbReference type="InterPro" id="IPR001940">
    <property type="entry name" value="Peptidase_S1C"/>
</dbReference>
<comment type="caution">
    <text evidence="5">The sequence shown here is derived from an EMBL/GenBank/DDBJ whole genome shotgun (WGS) entry which is preliminary data.</text>
</comment>
<dbReference type="Proteomes" id="UP000177122">
    <property type="component" value="Unassembled WGS sequence"/>
</dbReference>
<organism evidence="5 6">
    <name type="scientific">Candidatus Lloydbacteria bacterium RIFCSPHIGHO2_01_FULL_49_22</name>
    <dbReference type="NCBI Taxonomy" id="1798658"/>
    <lineage>
        <taxon>Bacteria</taxon>
        <taxon>Candidatus Lloydiibacteriota</taxon>
    </lineage>
</organism>
<evidence type="ECO:0000313" key="6">
    <source>
        <dbReference type="Proteomes" id="UP000177122"/>
    </source>
</evidence>
<dbReference type="PANTHER" id="PTHR43343:SF3">
    <property type="entry name" value="PROTEASE DO-LIKE 8, CHLOROPLASTIC"/>
    <property type="match status" value="1"/>
</dbReference>
<keyword evidence="3" id="KW-0378">Hydrolase</keyword>
<dbReference type="AlphaFoldDB" id="A0A1G2CYD5"/>
<dbReference type="EMBL" id="MHLI01000004">
    <property type="protein sequence ID" value="OGZ06277.1"/>
    <property type="molecule type" value="Genomic_DNA"/>
</dbReference>
<name>A0A1G2CYD5_9BACT</name>
<dbReference type="InterPro" id="IPR009003">
    <property type="entry name" value="Peptidase_S1_PA"/>
</dbReference>
<dbReference type="Gene3D" id="2.40.10.10">
    <property type="entry name" value="Trypsin-like serine proteases"/>
    <property type="match status" value="2"/>
</dbReference>
<dbReference type="GO" id="GO:0004252">
    <property type="term" value="F:serine-type endopeptidase activity"/>
    <property type="evidence" value="ECO:0007669"/>
    <property type="project" value="InterPro"/>
</dbReference>
<evidence type="ECO:0000256" key="2">
    <source>
        <dbReference type="ARBA" id="ARBA00022670"/>
    </source>
</evidence>
<evidence type="ECO:0008006" key="7">
    <source>
        <dbReference type="Google" id="ProtNLM"/>
    </source>
</evidence>
<proteinExistence type="inferred from homology"/>
<sequence length="296" mass="31535">MMIARTALLLLTAAFSGLSGCNDNGVGTSMVKTNAIMLADMQRHKVIVQTRAASYSVFPDTDDVEKLRDATFLDAMHAETANGSAFAVRADGLILTNVHVVEGTNFCTGNSNEEPKSQEAVDKEVGRQKEAALREEGKKDTFCLLVNQSFTKVFRAKLVKLDKENDIAVMCVEHPGGSLPHLKIAAPGSYREGAEVLTIGSPLGNMNFMTPGFISNLDFVPQDKETGKKGAPKIQFTAPILPGNSGGPLVSVATGAVVGQVVAIIMMRGVPTQMSYANPSEYLQQNSQSVPACGKK</sequence>
<protein>
    <recommendedName>
        <fullName evidence="7">Serine protease</fullName>
    </recommendedName>
</protein>
<dbReference type="InterPro" id="IPR043504">
    <property type="entry name" value="Peptidase_S1_PA_chymotrypsin"/>
</dbReference>
<evidence type="ECO:0000256" key="3">
    <source>
        <dbReference type="ARBA" id="ARBA00022801"/>
    </source>
</evidence>
<dbReference type="GO" id="GO:0006508">
    <property type="term" value="P:proteolysis"/>
    <property type="evidence" value="ECO:0007669"/>
    <property type="project" value="UniProtKB-KW"/>
</dbReference>
<feature type="chain" id="PRO_5009582435" description="Serine protease" evidence="4">
    <location>
        <begin position="22"/>
        <end position="296"/>
    </location>
</feature>
<keyword evidence="4" id="KW-0732">Signal</keyword>
<evidence type="ECO:0000313" key="5">
    <source>
        <dbReference type="EMBL" id="OGZ06277.1"/>
    </source>
</evidence>
<dbReference type="PRINTS" id="PR00834">
    <property type="entry name" value="PROTEASES2C"/>
</dbReference>
<gene>
    <name evidence="5" type="ORF">A2845_00525</name>
</gene>
<evidence type="ECO:0000256" key="1">
    <source>
        <dbReference type="ARBA" id="ARBA00010541"/>
    </source>
</evidence>
<dbReference type="InterPro" id="IPR051201">
    <property type="entry name" value="Chloro_Bact_Ser_Proteases"/>
</dbReference>
<evidence type="ECO:0000256" key="4">
    <source>
        <dbReference type="SAM" id="SignalP"/>
    </source>
</evidence>
<comment type="similarity">
    <text evidence="1">Belongs to the peptidase S1C family.</text>
</comment>